<accession>A0ABS4PGS1</accession>
<dbReference type="Pfam" id="PF12079">
    <property type="entry name" value="DUF3558"/>
    <property type="match status" value="1"/>
</dbReference>
<dbReference type="InterPro" id="IPR024520">
    <property type="entry name" value="DUF3558"/>
</dbReference>
<dbReference type="Proteomes" id="UP000741013">
    <property type="component" value="Unassembled WGS sequence"/>
</dbReference>
<reference evidence="2 3" key="1">
    <citation type="submission" date="2021-03" db="EMBL/GenBank/DDBJ databases">
        <title>Sequencing the genomes of 1000 actinobacteria strains.</title>
        <authorList>
            <person name="Klenk H.-P."/>
        </authorList>
    </citation>
    <scope>NUCLEOTIDE SEQUENCE [LARGE SCALE GENOMIC DNA]</scope>
    <source>
        <strain evidence="2 3">DSM 45510</strain>
    </source>
</reference>
<evidence type="ECO:0000256" key="1">
    <source>
        <dbReference type="SAM" id="SignalP"/>
    </source>
</evidence>
<organism evidence="2 3">
    <name type="scientific">Amycolatopsis magusensis</name>
    <dbReference type="NCBI Taxonomy" id="882444"/>
    <lineage>
        <taxon>Bacteria</taxon>
        <taxon>Bacillati</taxon>
        <taxon>Actinomycetota</taxon>
        <taxon>Actinomycetes</taxon>
        <taxon>Pseudonocardiales</taxon>
        <taxon>Pseudonocardiaceae</taxon>
        <taxon>Amycolatopsis</taxon>
    </lineage>
</organism>
<comment type="caution">
    <text evidence="2">The sequence shown here is derived from an EMBL/GenBank/DDBJ whole genome shotgun (WGS) entry which is preliminary data.</text>
</comment>
<gene>
    <name evidence="2" type="ORF">JOM49_000134</name>
</gene>
<sequence length="176" mass="18893">MSMRFLGFAALLVLAACTPPGEEPPSGPPAITKPVDVRALAATPCRNVPEEPGFASRRELPDDRMFADDGPQPACELSGQGAHPVLKVRWFPQVRPVPLWRGRVVAPEELSVAGYPALLDNVENDGRPDALKVCVVYVDLADSQGLAVSFTTAQTDPMDACAESRRFAERVVSSLP</sequence>
<dbReference type="RefSeq" id="WP_209662243.1">
    <property type="nucleotide sequence ID" value="NZ_JAGGMS010000001.1"/>
</dbReference>
<evidence type="ECO:0000313" key="2">
    <source>
        <dbReference type="EMBL" id="MBP2178608.1"/>
    </source>
</evidence>
<proteinExistence type="predicted"/>
<keyword evidence="3" id="KW-1185">Reference proteome</keyword>
<protein>
    <recommendedName>
        <fullName evidence="4">DUF3558 domain-containing protein</fullName>
    </recommendedName>
</protein>
<keyword evidence="1" id="KW-0732">Signal</keyword>
<name>A0ABS4PGS1_9PSEU</name>
<evidence type="ECO:0008006" key="4">
    <source>
        <dbReference type="Google" id="ProtNLM"/>
    </source>
</evidence>
<feature type="signal peptide" evidence="1">
    <location>
        <begin position="1"/>
        <end position="15"/>
    </location>
</feature>
<dbReference type="EMBL" id="JAGGMS010000001">
    <property type="protein sequence ID" value="MBP2178608.1"/>
    <property type="molecule type" value="Genomic_DNA"/>
</dbReference>
<evidence type="ECO:0000313" key="3">
    <source>
        <dbReference type="Proteomes" id="UP000741013"/>
    </source>
</evidence>
<feature type="chain" id="PRO_5047132990" description="DUF3558 domain-containing protein" evidence="1">
    <location>
        <begin position="16"/>
        <end position="176"/>
    </location>
</feature>
<dbReference type="PROSITE" id="PS51257">
    <property type="entry name" value="PROKAR_LIPOPROTEIN"/>
    <property type="match status" value="1"/>
</dbReference>